<dbReference type="EMBL" id="BCTB01000004">
    <property type="protein sequence ID" value="GAT13892.1"/>
    <property type="molecule type" value="Genomic_DNA"/>
</dbReference>
<dbReference type="SUPFAM" id="SSF54427">
    <property type="entry name" value="NTF2-like"/>
    <property type="match status" value="1"/>
</dbReference>
<organism evidence="1 2">
    <name type="scientific">Mycolicibacterium thermoresistibile</name>
    <name type="common">Mycobacterium thermoresistibile</name>
    <dbReference type="NCBI Taxonomy" id="1797"/>
    <lineage>
        <taxon>Bacteria</taxon>
        <taxon>Bacillati</taxon>
        <taxon>Actinomycetota</taxon>
        <taxon>Actinomycetes</taxon>
        <taxon>Mycobacteriales</taxon>
        <taxon>Mycobacteriaceae</taxon>
        <taxon>Mycolicibacterium</taxon>
    </lineage>
</organism>
<accession>A0A100XC66</accession>
<dbReference type="Proteomes" id="UP000069654">
    <property type="component" value="Unassembled WGS sequence"/>
</dbReference>
<name>A0A100XC66_MYCTH</name>
<protein>
    <recommendedName>
        <fullName evidence="3">SnoaL-like domain-containing protein</fullName>
    </recommendedName>
</protein>
<comment type="caution">
    <text evidence="1">The sequence shown here is derived from an EMBL/GenBank/DDBJ whole genome shotgun (WGS) entry which is preliminary data.</text>
</comment>
<sequence length="118" mass="13083">MEEYYAAVDSGRLDDAVAMLAGDVQFVMILPTGERRGHSRADMLDYLRNRPAVERVHRLMRIARHDDVEFGFGAVVENGATTTGYFVSAMHMDGAGLIDRYQVSFLADFAVLPGEGRV</sequence>
<proteinExistence type="predicted"/>
<evidence type="ECO:0008006" key="3">
    <source>
        <dbReference type="Google" id="ProtNLM"/>
    </source>
</evidence>
<reference evidence="1 2" key="1">
    <citation type="journal article" date="2016" name="Genome Announc.">
        <title>Draft Genome Sequences of Five Rapidly Growing Mycobacterium Species, M. thermoresistibile, M. fortuitum subsp. acetamidolyticum, M. canariasense, M. brisbanense, and M. novocastrense.</title>
        <authorList>
            <person name="Katahira K."/>
            <person name="Ogura Y."/>
            <person name="Gotoh Y."/>
            <person name="Hayashi T."/>
        </authorList>
    </citation>
    <scope>NUCLEOTIDE SEQUENCE [LARGE SCALE GENOMIC DNA]</scope>
    <source>
        <strain evidence="1 2">JCM6362</strain>
    </source>
</reference>
<evidence type="ECO:0000313" key="2">
    <source>
        <dbReference type="Proteomes" id="UP000069654"/>
    </source>
</evidence>
<dbReference type="AlphaFoldDB" id="A0A100XC66"/>
<dbReference type="Gene3D" id="3.10.450.50">
    <property type="match status" value="1"/>
</dbReference>
<gene>
    <name evidence="1" type="ORF">RMCT_0863</name>
</gene>
<evidence type="ECO:0000313" key="1">
    <source>
        <dbReference type="EMBL" id="GAT13892.1"/>
    </source>
</evidence>
<reference evidence="2" key="2">
    <citation type="submission" date="2016-02" db="EMBL/GenBank/DDBJ databases">
        <title>Draft genome sequence of five rapidly growing Mycobacterium species.</title>
        <authorList>
            <person name="Katahira K."/>
            <person name="Gotou Y."/>
            <person name="Iida K."/>
            <person name="Ogura Y."/>
            <person name="Hayashi T."/>
        </authorList>
    </citation>
    <scope>NUCLEOTIDE SEQUENCE [LARGE SCALE GENOMIC DNA]</scope>
    <source>
        <strain evidence="2">JCM6362</strain>
    </source>
</reference>
<dbReference type="OMA" id="MALRAYM"/>
<dbReference type="InterPro" id="IPR032710">
    <property type="entry name" value="NTF2-like_dom_sf"/>
</dbReference>
<dbReference type="STRING" id="1797.RMCT_0863"/>